<evidence type="ECO:0000313" key="2">
    <source>
        <dbReference type="EMBL" id="EPS32829.1"/>
    </source>
</evidence>
<evidence type="ECO:0000256" key="1">
    <source>
        <dbReference type="SAM" id="MobiDB-lite"/>
    </source>
</evidence>
<dbReference type="Proteomes" id="UP000019376">
    <property type="component" value="Unassembled WGS sequence"/>
</dbReference>
<evidence type="ECO:0000313" key="3">
    <source>
        <dbReference type="Proteomes" id="UP000019376"/>
    </source>
</evidence>
<reference evidence="2 3" key="1">
    <citation type="journal article" date="2013" name="PLoS ONE">
        <title>Genomic and secretomic analyses reveal unique features of the lignocellulolytic enzyme system of Penicillium decumbens.</title>
        <authorList>
            <person name="Liu G."/>
            <person name="Zhang L."/>
            <person name="Wei X."/>
            <person name="Zou G."/>
            <person name="Qin Y."/>
            <person name="Ma L."/>
            <person name="Li J."/>
            <person name="Zheng H."/>
            <person name="Wang S."/>
            <person name="Wang C."/>
            <person name="Xun L."/>
            <person name="Zhao G.-P."/>
            <person name="Zhou Z."/>
            <person name="Qu Y."/>
        </authorList>
    </citation>
    <scope>NUCLEOTIDE SEQUENCE [LARGE SCALE GENOMIC DNA]</scope>
    <source>
        <strain evidence="3">114-2 / CGMCC 5302</strain>
    </source>
</reference>
<gene>
    <name evidence="2" type="ORF">PDE_07789</name>
</gene>
<protein>
    <recommendedName>
        <fullName evidence="4">Cysteine-rich transmembrane CYSTM domain-containing protein</fullName>
    </recommendedName>
</protein>
<evidence type="ECO:0008006" key="4">
    <source>
        <dbReference type="Google" id="ProtNLM"/>
    </source>
</evidence>
<keyword evidence="3" id="KW-1185">Reference proteome</keyword>
<dbReference type="OrthoDB" id="4153865at2759"/>
<sequence length="91" mass="9568">MFGSGFFNWFSNSSAQQEPTTNAAAWDLSMASVQTQQPTSPEAPSTDRVATEQSSSQENAMKLRGGGAGDVCCGVCTGLLCFECCECCCCC</sequence>
<name>S7ZR28_PENO1</name>
<feature type="region of interest" description="Disordered" evidence="1">
    <location>
        <begin position="28"/>
        <end position="66"/>
    </location>
</feature>
<accession>S7ZR28</accession>
<dbReference type="HOGENOM" id="CLU_178661_0_0_1"/>
<proteinExistence type="predicted"/>
<dbReference type="PhylomeDB" id="S7ZR28"/>
<feature type="compositionally biased region" description="Polar residues" evidence="1">
    <location>
        <begin position="31"/>
        <end position="43"/>
    </location>
</feature>
<dbReference type="AlphaFoldDB" id="S7ZR28"/>
<organism evidence="2 3">
    <name type="scientific">Penicillium oxalicum (strain 114-2 / CGMCC 5302)</name>
    <name type="common">Penicillium decumbens</name>
    <dbReference type="NCBI Taxonomy" id="933388"/>
    <lineage>
        <taxon>Eukaryota</taxon>
        <taxon>Fungi</taxon>
        <taxon>Dikarya</taxon>
        <taxon>Ascomycota</taxon>
        <taxon>Pezizomycotina</taxon>
        <taxon>Eurotiomycetes</taxon>
        <taxon>Eurotiomycetidae</taxon>
        <taxon>Eurotiales</taxon>
        <taxon>Aspergillaceae</taxon>
        <taxon>Penicillium</taxon>
    </lineage>
</organism>
<dbReference type="EMBL" id="KB644414">
    <property type="protein sequence ID" value="EPS32829.1"/>
    <property type="molecule type" value="Genomic_DNA"/>
</dbReference>
<dbReference type="eggNOG" id="ENOG502SYR3">
    <property type="taxonomic scope" value="Eukaryota"/>
</dbReference>